<dbReference type="InterPro" id="IPR050951">
    <property type="entry name" value="Retrovirus_Pol_polyprotein"/>
</dbReference>
<accession>A0A6J2YA04</accession>
<dbReference type="Proteomes" id="UP000504635">
    <property type="component" value="Unplaced"/>
</dbReference>
<evidence type="ECO:0000256" key="1">
    <source>
        <dbReference type="ARBA" id="ARBA00012493"/>
    </source>
</evidence>
<sequence length="875" mass="100783">MSTHETSSQYITQNSRCGGNKSWYQHKKIGFSIIPSDQLFSEQYVIKVSARTTYRRYKRFKKRICQKEFSFFCSVINVPPPIVTYVAKPCPVSDWPIKFNGNPQDLFSFLETVTELSESRKVSEQDLFSSAVELFTGNAFIWYRSIKQHVTDWKSLVERLKKDFLPPDNDDNIWSQIKSYKQRKNESILIFIATLENLFSRLSKCPSEVNKIKIIRQNLLPEYITQLALVDVLSVSELSNLCRKLENAKHQNEKRSRSLNVSQLNTTPDSSSSDSHRVQFCKKSKNVNAQNKNKNTTVRSASYSVASSSSDPDMVNTSSSMPRSVENSGKEATSRLVCWNCSGPNHTFHDCRQKRKVFCFKCGNLGVKSPACPKCSKILIGRTRVSGRAVQKFKPRNLFSESDWKKWLLCVKNFYRSTTTNHKVSPSDISDNDSFVCPQISVLNIDLDHTDAWYETMKQKILASPGSFPQWKVEDGFLFKFIPVQLPFSSNLQEWKQVVPRPQRRNIIESCHNPPTCSHLGFYKTLSRLQEQFYWPKMRADVLKFVRSCRVCGAQKSSNTMPLGKMGKEKQVNMPFQTIALDLMGPFPRSKKGHKWLLVVGDWFSKYVLLCPLRSSKSPYIVKYLENEVFLTYGVPQHIICDNGPQFVAKEFRDLAKKYQVQKIWYNAVYSPQCNFVERMNKTVGTAIRTYVKQHTDWDVQLSNIQFALNTSKHEVTGFSPSFLVFGRHIPISGKYYGQVKFSEDFEIMPGDRNSYASELKNLYSVFSEVRKKLHAAYERNSKSYNLRRRDLSFQVGDLVWRRNKVLSNAGINFSAKLAPRFILSSVRKKISNLVYVLVDENGTNAGRWHIKDLKPYQGHTIDDDDTENVSTTSQ</sequence>
<dbReference type="GO" id="GO:0003676">
    <property type="term" value="F:nucleic acid binding"/>
    <property type="evidence" value="ECO:0007669"/>
    <property type="project" value="InterPro"/>
</dbReference>
<dbReference type="InParanoid" id="A0A6J2YA04"/>
<dbReference type="AlphaFoldDB" id="A0A6J2YA04"/>
<dbReference type="OrthoDB" id="6727269at2759"/>
<dbReference type="KEGG" id="soy:115885502"/>
<dbReference type="Pfam" id="PF03732">
    <property type="entry name" value="Retrotrans_gag"/>
    <property type="match status" value="1"/>
</dbReference>
<dbReference type="InterPro" id="IPR036397">
    <property type="entry name" value="RNaseH_sf"/>
</dbReference>
<evidence type="ECO:0000313" key="5">
    <source>
        <dbReference type="RefSeq" id="XP_030760307.1"/>
    </source>
</evidence>
<evidence type="ECO:0000313" key="4">
    <source>
        <dbReference type="Proteomes" id="UP000504635"/>
    </source>
</evidence>
<feature type="region of interest" description="Disordered" evidence="2">
    <location>
        <begin position="249"/>
        <end position="276"/>
    </location>
</feature>
<dbReference type="PANTHER" id="PTHR37984:SF5">
    <property type="entry name" value="PROTEIN NYNRIN-LIKE"/>
    <property type="match status" value="1"/>
</dbReference>
<feature type="region of interest" description="Disordered" evidence="2">
    <location>
        <begin position="291"/>
        <end position="327"/>
    </location>
</feature>
<dbReference type="InterPro" id="IPR001584">
    <property type="entry name" value="Integrase_cat-core"/>
</dbReference>
<reference evidence="5" key="1">
    <citation type="submission" date="2025-08" db="UniProtKB">
        <authorList>
            <consortium name="RefSeq"/>
        </authorList>
    </citation>
    <scope>IDENTIFICATION</scope>
    <source>
        <tissue evidence="5">Gonads</tissue>
    </source>
</reference>
<dbReference type="FunFam" id="1.10.340.70:FF:000001">
    <property type="entry name" value="Retrovirus-related Pol polyprotein from transposon gypsy-like Protein"/>
    <property type="match status" value="1"/>
</dbReference>
<dbReference type="Gene3D" id="4.10.60.10">
    <property type="entry name" value="Zinc finger, CCHC-type"/>
    <property type="match status" value="1"/>
</dbReference>
<dbReference type="PROSITE" id="PS50994">
    <property type="entry name" value="INTEGRASE"/>
    <property type="match status" value="1"/>
</dbReference>
<dbReference type="Gene3D" id="1.10.340.70">
    <property type="match status" value="1"/>
</dbReference>
<evidence type="ECO:0000259" key="3">
    <source>
        <dbReference type="PROSITE" id="PS50994"/>
    </source>
</evidence>
<evidence type="ECO:0000256" key="2">
    <source>
        <dbReference type="SAM" id="MobiDB-lite"/>
    </source>
</evidence>
<dbReference type="GeneID" id="115885502"/>
<dbReference type="Pfam" id="PF17921">
    <property type="entry name" value="Integrase_H2C2"/>
    <property type="match status" value="1"/>
</dbReference>
<feature type="compositionally biased region" description="Polar residues" evidence="2">
    <location>
        <begin position="258"/>
        <end position="273"/>
    </location>
</feature>
<feature type="compositionally biased region" description="Low complexity" evidence="2">
    <location>
        <begin position="300"/>
        <end position="310"/>
    </location>
</feature>
<dbReference type="InterPro" id="IPR036875">
    <property type="entry name" value="Znf_CCHC_sf"/>
</dbReference>
<dbReference type="Pfam" id="PF00665">
    <property type="entry name" value="rve"/>
    <property type="match status" value="1"/>
</dbReference>
<dbReference type="GO" id="GO:0003964">
    <property type="term" value="F:RNA-directed DNA polymerase activity"/>
    <property type="evidence" value="ECO:0007669"/>
    <property type="project" value="UniProtKB-EC"/>
</dbReference>
<feature type="compositionally biased region" description="Polar residues" evidence="2">
    <location>
        <begin position="315"/>
        <end position="327"/>
    </location>
</feature>
<dbReference type="SUPFAM" id="SSF57756">
    <property type="entry name" value="Retrovirus zinc finger-like domains"/>
    <property type="match status" value="1"/>
</dbReference>
<dbReference type="GO" id="GO:0015074">
    <property type="term" value="P:DNA integration"/>
    <property type="evidence" value="ECO:0007669"/>
    <property type="project" value="InterPro"/>
</dbReference>
<dbReference type="InterPro" id="IPR012337">
    <property type="entry name" value="RNaseH-like_sf"/>
</dbReference>
<dbReference type="Gene3D" id="3.30.420.10">
    <property type="entry name" value="Ribonuclease H-like superfamily/Ribonuclease H"/>
    <property type="match status" value="1"/>
</dbReference>
<gene>
    <name evidence="5" type="primary">LOC115885502</name>
</gene>
<dbReference type="GO" id="GO:0008270">
    <property type="term" value="F:zinc ion binding"/>
    <property type="evidence" value="ECO:0007669"/>
    <property type="project" value="InterPro"/>
</dbReference>
<name>A0A6J2YA04_SITOR</name>
<proteinExistence type="predicted"/>
<feature type="domain" description="Integrase catalytic" evidence="3">
    <location>
        <begin position="571"/>
        <end position="729"/>
    </location>
</feature>
<protein>
    <recommendedName>
        <fullName evidence="1">RNA-directed DNA polymerase</fullName>
        <ecNumber evidence="1">2.7.7.49</ecNumber>
    </recommendedName>
</protein>
<dbReference type="RefSeq" id="XP_030760307.1">
    <property type="nucleotide sequence ID" value="XM_030904447.1"/>
</dbReference>
<dbReference type="EC" id="2.7.7.49" evidence="1"/>
<organism evidence="4 5">
    <name type="scientific">Sitophilus oryzae</name>
    <name type="common">Rice weevil</name>
    <name type="synonym">Curculio oryzae</name>
    <dbReference type="NCBI Taxonomy" id="7048"/>
    <lineage>
        <taxon>Eukaryota</taxon>
        <taxon>Metazoa</taxon>
        <taxon>Ecdysozoa</taxon>
        <taxon>Arthropoda</taxon>
        <taxon>Hexapoda</taxon>
        <taxon>Insecta</taxon>
        <taxon>Pterygota</taxon>
        <taxon>Neoptera</taxon>
        <taxon>Endopterygota</taxon>
        <taxon>Coleoptera</taxon>
        <taxon>Polyphaga</taxon>
        <taxon>Cucujiformia</taxon>
        <taxon>Curculionidae</taxon>
        <taxon>Dryophthorinae</taxon>
        <taxon>Sitophilus</taxon>
    </lineage>
</organism>
<dbReference type="InterPro" id="IPR005162">
    <property type="entry name" value="Retrotrans_gag_dom"/>
</dbReference>
<dbReference type="SUPFAM" id="SSF53098">
    <property type="entry name" value="Ribonuclease H-like"/>
    <property type="match status" value="1"/>
</dbReference>
<dbReference type="InterPro" id="IPR041588">
    <property type="entry name" value="Integrase_H2C2"/>
</dbReference>
<keyword evidence="4" id="KW-1185">Reference proteome</keyword>
<dbReference type="PANTHER" id="PTHR37984">
    <property type="entry name" value="PROTEIN CBG26694"/>
    <property type="match status" value="1"/>
</dbReference>